<dbReference type="SUPFAM" id="SSF46785">
    <property type="entry name" value="Winged helix' DNA-binding domain"/>
    <property type="match status" value="1"/>
</dbReference>
<dbReference type="Pfam" id="PF03466">
    <property type="entry name" value="LysR_substrate"/>
    <property type="match status" value="1"/>
</dbReference>
<keyword evidence="7" id="KW-1185">Reference proteome</keyword>
<dbReference type="Pfam" id="PF00126">
    <property type="entry name" value="HTH_1"/>
    <property type="match status" value="1"/>
</dbReference>
<dbReference type="GO" id="GO:0003700">
    <property type="term" value="F:DNA-binding transcription factor activity"/>
    <property type="evidence" value="ECO:0007669"/>
    <property type="project" value="InterPro"/>
</dbReference>
<dbReference type="Gene3D" id="3.40.190.10">
    <property type="entry name" value="Periplasmic binding protein-like II"/>
    <property type="match status" value="2"/>
</dbReference>
<reference evidence="6" key="1">
    <citation type="submission" date="2022-01" db="EMBL/GenBank/DDBJ databases">
        <authorList>
            <person name="Karlyshev A.V."/>
            <person name="Jaspars M."/>
        </authorList>
    </citation>
    <scope>NUCLEOTIDE SEQUENCE</scope>
    <source>
        <strain evidence="6">AGSA3-2</strain>
    </source>
</reference>
<evidence type="ECO:0000256" key="2">
    <source>
        <dbReference type="ARBA" id="ARBA00023015"/>
    </source>
</evidence>
<dbReference type="EMBL" id="JAJVKT010000019">
    <property type="protein sequence ID" value="MCE7510020.1"/>
    <property type="molecule type" value="Genomic_DNA"/>
</dbReference>
<evidence type="ECO:0000256" key="1">
    <source>
        <dbReference type="ARBA" id="ARBA00009437"/>
    </source>
</evidence>
<dbReference type="RefSeq" id="WP_233925993.1">
    <property type="nucleotide sequence ID" value="NZ_JAJVKT010000019.1"/>
</dbReference>
<dbReference type="FunFam" id="1.10.10.10:FF:000001">
    <property type="entry name" value="LysR family transcriptional regulator"/>
    <property type="match status" value="1"/>
</dbReference>
<dbReference type="PROSITE" id="PS50931">
    <property type="entry name" value="HTH_LYSR"/>
    <property type="match status" value="1"/>
</dbReference>
<protein>
    <submittedName>
        <fullName evidence="6">LysR family transcriptional regulator</fullName>
    </submittedName>
</protein>
<proteinExistence type="inferred from homology"/>
<dbReference type="PANTHER" id="PTHR30346:SF0">
    <property type="entry name" value="HCA OPERON TRANSCRIPTIONAL ACTIVATOR HCAR"/>
    <property type="match status" value="1"/>
</dbReference>
<dbReference type="PANTHER" id="PTHR30346">
    <property type="entry name" value="TRANSCRIPTIONAL DUAL REGULATOR HCAR-RELATED"/>
    <property type="match status" value="1"/>
</dbReference>
<dbReference type="Gene3D" id="1.10.10.10">
    <property type="entry name" value="Winged helix-like DNA-binding domain superfamily/Winged helix DNA-binding domain"/>
    <property type="match status" value="1"/>
</dbReference>
<organism evidence="6 7">
    <name type="scientific">Alloalcanivorax xenomutans</name>
    <dbReference type="NCBI Taxonomy" id="1094342"/>
    <lineage>
        <taxon>Bacteria</taxon>
        <taxon>Pseudomonadati</taxon>
        <taxon>Pseudomonadota</taxon>
        <taxon>Gammaproteobacteria</taxon>
        <taxon>Oceanospirillales</taxon>
        <taxon>Alcanivoracaceae</taxon>
        <taxon>Alloalcanivorax</taxon>
    </lineage>
</organism>
<dbReference type="AlphaFoldDB" id="A0A9Q3W3N9"/>
<dbReference type="GO" id="GO:0003677">
    <property type="term" value="F:DNA binding"/>
    <property type="evidence" value="ECO:0007669"/>
    <property type="project" value="UniProtKB-KW"/>
</dbReference>
<keyword evidence="3" id="KW-0238">DNA-binding</keyword>
<dbReference type="InterPro" id="IPR005119">
    <property type="entry name" value="LysR_subst-bd"/>
</dbReference>
<dbReference type="Proteomes" id="UP001107961">
    <property type="component" value="Unassembled WGS sequence"/>
</dbReference>
<gene>
    <name evidence="6" type="ORF">LZG35_15390</name>
</gene>
<comment type="caution">
    <text evidence="6">The sequence shown here is derived from an EMBL/GenBank/DDBJ whole genome shotgun (WGS) entry which is preliminary data.</text>
</comment>
<evidence type="ECO:0000256" key="4">
    <source>
        <dbReference type="ARBA" id="ARBA00023163"/>
    </source>
</evidence>
<sequence length="303" mass="33851">MALTFRQLRYFLVLAEDLHFGRAAKRLHISQPPLSASLRQLEEELGVKLLERSSKHVALTSAGEVFQREARRLLENLEASQNLVQRIASSASGVVRMGFTPAMIFRHLPAMLRQLEDAHPGIEVQLIERNSAEQLAALQARQLDLAFIHAMPLPDGIASLSIAEDPFLACLPPHHPLASRRSLTLRDLAGEPLIMFSRNLAPHYYDRIISQFHLAGLEPQIRHQVTHWLTIMALVAHGMGVSLVPKALTGARFRQEVFLPIEDAPAHHQSLCIWPRDQPNPSRDLVIEVITQCVEATAPPVGR</sequence>
<keyword evidence="2" id="KW-0805">Transcription regulation</keyword>
<comment type="similarity">
    <text evidence="1">Belongs to the LysR transcriptional regulatory family.</text>
</comment>
<accession>A0A9Q3W3N9</accession>
<dbReference type="SUPFAM" id="SSF53850">
    <property type="entry name" value="Periplasmic binding protein-like II"/>
    <property type="match status" value="1"/>
</dbReference>
<keyword evidence="4" id="KW-0804">Transcription</keyword>
<dbReference type="InterPro" id="IPR036390">
    <property type="entry name" value="WH_DNA-bd_sf"/>
</dbReference>
<evidence type="ECO:0000313" key="7">
    <source>
        <dbReference type="Proteomes" id="UP001107961"/>
    </source>
</evidence>
<evidence type="ECO:0000313" key="6">
    <source>
        <dbReference type="EMBL" id="MCE7510020.1"/>
    </source>
</evidence>
<name>A0A9Q3W3N9_9GAMM</name>
<feature type="domain" description="HTH lysR-type" evidence="5">
    <location>
        <begin position="3"/>
        <end position="60"/>
    </location>
</feature>
<evidence type="ECO:0000259" key="5">
    <source>
        <dbReference type="PROSITE" id="PS50931"/>
    </source>
</evidence>
<evidence type="ECO:0000256" key="3">
    <source>
        <dbReference type="ARBA" id="ARBA00023125"/>
    </source>
</evidence>
<dbReference type="InterPro" id="IPR000847">
    <property type="entry name" value="LysR_HTH_N"/>
</dbReference>
<dbReference type="PRINTS" id="PR00039">
    <property type="entry name" value="HTHLYSR"/>
</dbReference>
<dbReference type="InterPro" id="IPR036388">
    <property type="entry name" value="WH-like_DNA-bd_sf"/>
</dbReference>
<dbReference type="GO" id="GO:0032993">
    <property type="term" value="C:protein-DNA complex"/>
    <property type="evidence" value="ECO:0007669"/>
    <property type="project" value="TreeGrafter"/>
</dbReference>